<keyword evidence="3" id="KW-1185">Reference proteome</keyword>
<evidence type="ECO:0000259" key="1">
    <source>
        <dbReference type="Pfam" id="PF18922"/>
    </source>
</evidence>
<dbReference type="Proteomes" id="UP000638014">
    <property type="component" value="Unassembled WGS sequence"/>
</dbReference>
<accession>A0A8J6QJV8</accession>
<dbReference type="EMBL" id="JACXAF010000019">
    <property type="protein sequence ID" value="MBD1390548.1"/>
    <property type="molecule type" value="Genomic_DNA"/>
</dbReference>
<organism evidence="2 3">
    <name type="scientific">Neiella litorisoli</name>
    <dbReference type="NCBI Taxonomy" id="2771431"/>
    <lineage>
        <taxon>Bacteria</taxon>
        <taxon>Pseudomonadati</taxon>
        <taxon>Pseudomonadota</taxon>
        <taxon>Gammaproteobacteria</taxon>
        <taxon>Alteromonadales</taxon>
        <taxon>Echinimonadaceae</taxon>
        <taxon>Neiella</taxon>
    </lineage>
</organism>
<dbReference type="InterPro" id="IPR043729">
    <property type="entry name" value="DUF5672"/>
</dbReference>
<comment type="caution">
    <text evidence="2">The sequence shown here is derived from an EMBL/GenBank/DDBJ whole genome shotgun (WGS) entry which is preliminary data.</text>
</comment>
<protein>
    <recommendedName>
        <fullName evidence="1">DUF5672 domain-containing protein</fullName>
    </recommendedName>
</protein>
<gene>
    <name evidence="2" type="ORF">IC617_14010</name>
</gene>
<name>A0A8J6QJV8_9GAMM</name>
<feature type="domain" description="DUF5672" evidence="1">
    <location>
        <begin position="132"/>
        <end position="259"/>
    </location>
</feature>
<reference evidence="2" key="1">
    <citation type="submission" date="2020-09" db="EMBL/GenBank/DDBJ databases">
        <title>A novel bacterium of genus Neiella, isolated from South China Sea.</title>
        <authorList>
            <person name="Huang H."/>
            <person name="Mo K."/>
            <person name="Hu Y."/>
        </authorList>
    </citation>
    <scope>NUCLEOTIDE SEQUENCE</scope>
    <source>
        <strain evidence="2">HB171785</strain>
    </source>
</reference>
<dbReference type="AlphaFoldDB" id="A0A8J6QJV8"/>
<dbReference type="Pfam" id="PF18922">
    <property type="entry name" value="DUF5672"/>
    <property type="match status" value="1"/>
</dbReference>
<proteinExistence type="predicted"/>
<evidence type="ECO:0000313" key="2">
    <source>
        <dbReference type="EMBL" id="MBD1390548.1"/>
    </source>
</evidence>
<evidence type="ECO:0000313" key="3">
    <source>
        <dbReference type="Proteomes" id="UP000638014"/>
    </source>
</evidence>
<dbReference type="RefSeq" id="WP_191145618.1">
    <property type="nucleotide sequence ID" value="NZ_JACXAF010000019.1"/>
</dbReference>
<sequence>MKNSSAQQLRQRLASQGISKHDIEHSHLTQFYGSLKPFKDKPDMALVDSMGLERIIVNEHESQPLVGLIVETRCLESLVFVVGQVIDKLRIPVQLFHGSENAEFVHSRFADAISSGQLVVCQLNAAALFAPAYNALFLSSAFWDKVIGEDKVLVFQTDALLCSNSDYSIDHFTHFDYIGSKWKRSRPIGMIADGGNGGLSLRSKAKTMDCLQRFPPQQWPGGEDGYFAFHIDLIGGNVASMAEAEKFSTQIHFAKKSFGGHKVSDLSTQELKQFMAYCPELHNILSD</sequence>